<proteinExistence type="predicted"/>
<dbReference type="AlphaFoldDB" id="A0A1B6QKI2"/>
<dbReference type="EMBL" id="CM000760">
    <property type="protein sequence ID" value="KXG38432.1"/>
    <property type="molecule type" value="Genomic_DNA"/>
</dbReference>
<dbReference type="Gramene" id="KXG38432">
    <property type="protein sequence ID" value="KXG38432"/>
    <property type="gene ID" value="SORBI_3001G233300"/>
</dbReference>
<dbReference type="InParanoid" id="A0A1B6QKI2"/>
<name>A0A1B6QKI2_SORBI</name>
<evidence type="ECO:0000313" key="1">
    <source>
        <dbReference type="EMBL" id="KXG38432.1"/>
    </source>
</evidence>
<protein>
    <submittedName>
        <fullName evidence="1">Uncharacterized protein</fullName>
    </submittedName>
</protein>
<reference evidence="2" key="2">
    <citation type="journal article" date="2018" name="Plant J.">
        <title>The Sorghum bicolor reference genome: improved assembly, gene annotations, a transcriptome atlas, and signatures of genome organization.</title>
        <authorList>
            <person name="McCormick R.F."/>
            <person name="Truong S.K."/>
            <person name="Sreedasyam A."/>
            <person name="Jenkins J."/>
            <person name="Shu S."/>
            <person name="Sims D."/>
            <person name="Kennedy M."/>
            <person name="Amirebrahimi M."/>
            <person name="Weers B.D."/>
            <person name="McKinley B."/>
            <person name="Mattison A."/>
            <person name="Morishige D.T."/>
            <person name="Grimwood J."/>
            <person name="Schmutz J."/>
            <person name="Mullet J.E."/>
        </authorList>
    </citation>
    <scope>NUCLEOTIDE SEQUENCE [LARGE SCALE GENOMIC DNA]</scope>
    <source>
        <strain evidence="2">cv. BTx623</strain>
    </source>
</reference>
<organism evidence="1 2">
    <name type="scientific">Sorghum bicolor</name>
    <name type="common">Sorghum</name>
    <name type="synonym">Sorghum vulgare</name>
    <dbReference type="NCBI Taxonomy" id="4558"/>
    <lineage>
        <taxon>Eukaryota</taxon>
        <taxon>Viridiplantae</taxon>
        <taxon>Streptophyta</taxon>
        <taxon>Embryophyta</taxon>
        <taxon>Tracheophyta</taxon>
        <taxon>Spermatophyta</taxon>
        <taxon>Magnoliopsida</taxon>
        <taxon>Liliopsida</taxon>
        <taxon>Poales</taxon>
        <taxon>Poaceae</taxon>
        <taxon>PACMAD clade</taxon>
        <taxon>Panicoideae</taxon>
        <taxon>Andropogonodae</taxon>
        <taxon>Andropogoneae</taxon>
        <taxon>Sorghinae</taxon>
        <taxon>Sorghum</taxon>
    </lineage>
</organism>
<sequence length="91" mass="10166">MTTFGLQGTSRPEAPATLLCPPAIVARSMDMEAMSFLLWLHASSSSDWALLTSVHSSSGQCRLTTTRLEVVYFLGMMERKDLVLLLWFMHS</sequence>
<evidence type="ECO:0000313" key="2">
    <source>
        <dbReference type="Proteomes" id="UP000000768"/>
    </source>
</evidence>
<reference evidence="1 2" key="1">
    <citation type="journal article" date="2009" name="Nature">
        <title>The Sorghum bicolor genome and the diversification of grasses.</title>
        <authorList>
            <person name="Paterson A.H."/>
            <person name="Bowers J.E."/>
            <person name="Bruggmann R."/>
            <person name="Dubchak I."/>
            <person name="Grimwood J."/>
            <person name="Gundlach H."/>
            <person name="Haberer G."/>
            <person name="Hellsten U."/>
            <person name="Mitros T."/>
            <person name="Poliakov A."/>
            <person name="Schmutz J."/>
            <person name="Spannagl M."/>
            <person name="Tang H."/>
            <person name="Wang X."/>
            <person name="Wicker T."/>
            <person name="Bharti A.K."/>
            <person name="Chapman J."/>
            <person name="Feltus F.A."/>
            <person name="Gowik U."/>
            <person name="Grigoriev I.V."/>
            <person name="Lyons E."/>
            <person name="Maher C.A."/>
            <person name="Martis M."/>
            <person name="Narechania A."/>
            <person name="Otillar R.P."/>
            <person name="Penning B.W."/>
            <person name="Salamov A.A."/>
            <person name="Wang Y."/>
            <person name="Zhang L."/>
            <person name="Carpita N.C."/>
            <person name="Freeling M."/>
            <person name="Gingle A.R."/>
            <person name="Hash C.T."/>
            <person name="Keller B."/>
            <person name="Klein P."/>
            <person name="Kresovich S."/>
            <person name="McCann M.C."/>
            <person name="Ming R."/>
            <person name="Peterson D.G."/>
            <person name="Mehboob-ur-Rahman"/>
            <person name="Ware D."/>
            <person name="Westhoff P."/>
            <person name="Mayer K.F."/>
            <person name="Messing J."/>
            <person name="Rokhsar D.S."/>
        </authorList>
    </citation>
    <scope>NUCLEOTIDE SEQUENCE [LARGE SCALE GENOMIC DNA]</scope>
    <source>
        <strain evidence="2">cv. BTx623</strain>
    </source>
</reference>
<gene>
    <name evidence="1" type="ORF">SORBI_3001G233300</name>
</gene>
<keyword evidence="2" id="KW-1185">Reference proteome</keyword>
<accession>A0A1B6QKI2</accession>
<dbReference type="Proteomes" id="UP000000768">
    <property type="component" value="Chromosome 1"/>
</dbReference>